<dbReference type="AlphaFoldDB" id="A0A5C6X7R7"/>
<comment type="subcellular location">
    <subcellularLocation>
        <location evidence="1">Membrane</location>
    </subcellularLocation>
</comment>
<evidence type="ECO:0000259" key="6">
    <source>
        <dbReference type="PROSITE" id="PS50850"/>
    </source>
</evidence>
<dbReference type="InterPro" id="IPR036259">
    <property type="entry name" value="MFS_trans_sf"/>
</dbReference>
<dbReference type="RefSeq" id="WP_146981541.1">
    <property type="nucleotide sequence ID" value="NZ_VOSM01000004.1"/>
</dbReference>
<sequence>MKSALRHSWALLVGIALIMLGNGLQTSLLGLRASIEGFSTGATGAIMSAFYVGFLAGSTLTPKIVKNVGHIRVFAAWSSMASAAILLHGLILEPWFWGLMRLVTGFCYAGVYVVAESWLNDRADNRTRGQLLSLYMVVQYVGLSGGQLLLNVGSPAELLLFVLTSVLISLALVPISLTTSAPQPTEEQERLSPRALWKLSPLGVMACAGAGLSTGALLGMGAVFGEEVGLSVGEISIFMAMLIAGAAILQFPIGRLSDRLPRRAVIVLTSALSVAVALVAWVMMGQSAALTLGLIFLVGGFSMPVYALGMAHANDHLRPGQRVAASSTLVLVFGLGATAGPVGVATLMDTMGPGGFYVGVAVIQAAIGFFALYRTTRREGVGAGQQKPYRPVVGGRPFWRRRA</sequence>
<keyword evidence="8" id="KW-1185">Reference proteome</keyword>
<feature type="transmembrane region" description="Helical" evidence="5">
    <location>
        <begin position="235"/>
        <end position="253"/>
    </location>
</feature>
<organism evidence="7 8">
    <name type="scientific">Lujinxingia vulgaris</name>
    <dbReference type="NCBI Taxonomy" id="2600176"/>
    <lineage>
        <taxon>Bacteria</taxon>
        <taxon>Deltaproteobacteria</taxon>
        <taxon>Bradymonadales</taxon>
        <taxon>Lujinxingiaceae</taxon>
        <taxon>Lujinxingia</taxon>
    </lineage>
</organism>
<feature type="transmembrane region" description="Helical" evidence="5">
    <location>
        <begin position="290"/>
        <end position="311"/>
    </location>
</feature>
<keyword evidence="4 5" id="KW-0472">Membrane</keyword>
<proteinExistence type="predicted"/>
<feature type="domain" description="Major facilitator superfamily (MFS) profile" evidence="6">
    <location>
        <begin position="199"/>
        <end position="403"/>
    </location>
</feature>
<feature type="transmembrane region" description="Helical" evidence="5">
    <location>
        <begin position="98"/>
        <end position="119"/>
    </location>
</feature>
<evidence type="ECO:0000256" key="1">
    <source>
        <dbReference type="ARBA" id="ARBA00004370"/>
    </source>
</evidence>
<dbReference type="PROSITE" id="PS50850">
    <property type="entry name" value="MFS"/>
    <property type="match status" value="1"/>
</dbReference>
<name>A0A5C6X7R7_9DELT</name>
<evidence type="ECO:0000313" key="8">
    <source>
        <dbReference type="Proteomes" id="UP000321412"/>
    </source>
</evidence>
<feature type="transmembrane region" description="Helical" evidence="5">
    <location>
        <begin position="265"/>
        <end position="284"/>
    </location>
</feature>
<dbReference type="CDD" id="cd17477">
    <property type="entry name" value="MFS_YcaD_like"/>
    <property type="match status" value="1"/>
</dbReference>
<reference evidence="7 8" key="1">
    <citation type="submission" date="2019-08" db="EMBL/GenBank/DDBJ databases">
        <title>Bradymonadales sp. TMQ4.</title>
        <authorList>
            <person name="Liang Q."/>
        </authorList>
    </citation>
    <scope>NUCLEOTIDE SEQUENCE [LARGE SCALE GENOMIC DNA]</scope>
    <source>
        <strain evidence="7 8">TMQ4</strain>
    </source>
</reference>
<feature type="transmembrane region" description="Helical" evidence="5">
    <location>
        <begin position="42"/>
        <end position="61"/>
    </location>
</feature>
<feature type="transmembrane region" description="Helical" evidence="5">
    <location>
        <begin position="354"/>
        <end position="373"/>
    </location>
</feature>
<dbReference type="InterPro" id="IPR047200">
    <property type="entry name" value="MFS_YcaD-like"/>
</dbReference>
<dbReference type="Gene3D" id="1.20.1250.20">
    <property type="entry name" value="MFS general substrate transporter like domains"/>
    <property type="match status" value="2"/>
</dbReference>
<dbReference type="OrthoDB" id="9797524at2"/>
<dbReference type="InterPro" id="IPR020846">
    <property type="entry name" value="MFS_dom"/>
</dbReference>
<dbReference type="GO" id="GO:0022857">
    <property type="term" value="F:transmembrane transporter activity"/>
    <property type="evidence" value="ECO:0007669"/>
    <property type="project" value="InterPro"/>
</dbReference>
<dbReference type="Pfam" id="PF07690">
    <property type="entry name" value="MFS_1"/>
    <property type="match status" value="1"/>
</dbReference>
<dbReference type="Proteomes" id="UP000321412">
    <property type="component" value="Unassembled WGS sequence"/>
</dbReference>
<feature type="transmembrane region" description="Helical" evidence="5">
    <location>
        <begin position="73"/>
        <end position="92"/>
    </location>
</feature>
<evidence type="ECO:0000256" key="2">
    <source>
        <dbReference type="ARBA" id="ARBA00022692"/>
    </source>
</evidence>
<dbReference type="SUPFAM" id="SSF103473">
    <property type="entry name" value="MFS general substrate transporter"/>
    <property type="match status" value="1"/>
</dbReference>
<dbReference type="GO" id="GO:0005886">
    <property type="term" value="C:plasma membrane"/>
    <property type="evidence" value="ECO:0007669"/>
    <property type="project" value="TreeGrafter"/>
</dbReference>
<protein>
    <submittedName>
        <fullName evidence="7">MFS transporter</fullName>
    </submittedName>
</protein>
<dbReference type="PANTHER" id="PTHR23521:SF3">
    <property type="entry name" value="MFS TRANSPORTER"/>
    <property type="match status" value="1"/>
</dbReference>
<dbReference type="PANTHER" id="PTHR23521">
    <property type="entry name" value="TRANSPORTER MFS SUPERFAMILY"/>
    <property type="match status" value="1"/>
</dbReference>
<keyword evidence="3 5" id="KW-1133">Transmembrane helix</keyword>
<feature type="transmembrane region" description="Helical" evidence="5">
    <location>
        <begin position="131"/>
        <end position="152"/>
    </location>
</feature>
<feature type="transmembrane region" description="Helical" evidence="5">
    <location>
        <begin position="323"/>
        <end position="348"/>
    </location>
</feature>
<dbReference type="Pfam" id="PF00083">
    <property type="entry name" value="Sugar_tr"/>
    <property type="match status" value="1"/>
</dbReference>
<keyword evidence="2 5" id="KW-0812">Transmembrane</keyword>
<comment type="caution">
    <text evidence="7">The sequence shown here is derived from an EMBL/GenBank/DDBJ whole genome shotgun (WGS) entry which is preliminary data.</text>
</comment>
<evidence type="ECO:0000256" key="5">
    <source>
        <dbReference type="SAM" id="Phobius"/>
    </source>
</evidence>
<evidence type="ECO:0000256" key="4">
    <source>
        <dbReference type="ARBA" id="ARBA00023136"/>
    </source>
</evidence>
<evidence type="ECO:0000256" key="3">
    <source>
        <dbReference type="ARBA" id="ARBA00022989"/>
    </source>
</evidence>
<evidence type="ECO:0000313" key="7">
    <source>
        <dbReference type="EMBL" id="TXD37334.1"/>
    </source>
</evidence>
<feature type="transmembrane region" description="Helical" evidence="5">
    <location>
        <begin position="199"/>
        <end position="223"/>
    </location>
</feature>
<dbReference type="InterPro" id="IPR005828">
    <property type="entry name" value="MFS_sugar_transport-like"/>
</dbReference>
<feature type="transmembrane region" description="Helical" evidence="5">
    <location>
        <begin position="158"/>
        <end position="178"/>
    </location>
</feature>
<dbReference type="InterPro" id="IPR011701">
    <property type="entry name" value="MFS"/>
</dbReference>
<dbReference type="EMBL" id="VOSM01000004">
    <property type="protein sequence ID" value="TXD37334.1"/>
    <property type="molecule type" value="Genomic_DNA"/>
</dbReference>
<accession>A0A5C6X7R7</accession>
<gene>
    <name evidence="7" type="ORF">FRC98_11435</name>
</gene>